<proteinExistence type="predicted"/>
<dbReference type="EMBL" id="CYKH01000211">
    <property type="protein sequence ID" value="CUE91068.1"/>
    <property type="molecule type" value="Genomic_DNA"/>
</dbReference>
<keyword evidence="2" id="KW-1185">Reference proteome</keyword>
<sequence length="523" mass="58299">MTIHFMCKQFSSFDAPVLSQRRRRRRRRKKKMLQGFLKKFGRKIKTKRRSQLDCSDFLDAIPNAPKHQHIKNVVTQRLYGNKGPAGSEAEEEQRAYAIKATVFDLQYRCGAAGRCVGADPSLATTESSSSSASLPGCRFPCCFTLRPLTKGAEVMAERAAYEHITEETDASVKELILLAQEDRLNECQEQIHRLVHRRINVATVGKTASSTLLGDDAPDFSPAAVKFGESSAYFGVNPLKTDEALRNEVTSLYLWRAALLVNLRQDVQAVNSLLNIAFMLEKEDRLKLFVAAAGWATLNDMEIIYYRNFIQQYDVLPVADDLAHNRPTLLRRVFEACSGDEFLIQHAAHMSFSKEITALVSRAQAAQMHGDATEDPMTTLCIPMALQYYRFLVAPEFWAHFFNLLVMPPAVAAEESASDPMKDLGITPPHLLDAIGRSIMLHHLLRIHASREDDRQKGEFNEMTTAGATPSMEEESRFGAFLSGREAAMASSRLRELVSMIKENEGAAALMGGKAPTALPPKA</sequence>
<dbReference type="Proteomes" id="UP000051952">
    <property type="component" value="Unassembled WGS sequence"/>
</dbReference>
<evidence type="ECO:0000313" key="1">
    <source>
        <dbReference type="EMBL" id="CUE91068.1"/>
    </source>
</evidence>
<reference evidence="2" key="1">
    <citation type="submission" date="2015-09" db="EMBL/GenBank/DDBJ databases">
        <authorList>
            <consortium name="Pathogen Informatics"/>
        </authorList>
    </citation>
    <scope>NUCLEOTIDE SEQUENCE [LARGE SCALE GENOMIC DNA]</scope>
    <source>
        <strain evidence="2">Lake Konstanz</strain>
    </source>
</reference>
<evidence type="ECO:0000313" key="2">
    <source>
        <dbReference type="Proteomes" id="UP000051952"/>
    </source>
</evidence>
<protein>
    <submittedName>
        <fullName evidence="1">Uncharacterized protein</fullName>
    </submittedName>
</protein>
<dbReference type="OrthoDB" id="277324at2759"/>
<dbReference type="VEuPathDB" id="TriTrypDB:BSAL_57315"/>
<organism evidence="1 2">
    <name type="scientific">Bodo saltans</name>
    <name type="common">Flagellated protozoan</name>
    <dbReference type="NCBI Taxonomy" id="75058"/>
    <lineage>
        <taxon>Eukaryota</taxon>
        <taxon>Discoba</taxon>
        <taxon>Euglenozoa</taxon>
        <taxon>Kinetoplastea</taxon>
        <taxon>Metakinetoplastina</taxon>
        <taxon>Eubodonida</taxon>
        <taxon>Bodonidae</taxon>
        <taxon>Bodo</taxon>
    </lineage>
</organism>
<gene>
    <name evidence="1" type="ORF">BSAL_57315</name>
</gene>
<dbReference type="OMA" id="PYYRFRV"/>
<name>A0A0S4IPB6_BODSA</name>
<dbReference type="AlphaFoldDB" id="A0A0S4IPB6"/>
<accession>A0A0S4IPB6</accession>